<dbReference type="Pfam" id="PF00912">
    <property type="entry name" value="Transgly"/>
    <property type="match status" value="1"/>
</dbReference>
<dbReference type="Gene3D" id="1.10.3810.10">
    <property type="entry name" value="Biosynthetic peptidoglycan transglycosylase-like"/>
    <property type="match status" value="1"/>
</dbReference>
<evidence type="ECO:0000256" key="8">
    <source>
        <dbReference type="ARBA" id="ARBA00049902"/>
    </source>
</evidence>
<dbReference type="PANTHER" id="PTHR32282:SF33">
    <property type="entry name" value="PEPTIDOGLYCAN GLYCOSYLTRANSFERASE"/>
    <property type="match status" value="1"/>
</dbReference>
<evidence type="ECO:0000256" key="5">
    <source>
        <dbReference type="ARBA" id="ARBA00022801"/>
    </source>
</evidence>
<feature type="region of interest" description="Disordered" evidence="9">
    <location>
        <begin position="761"/>
        <end position="807"/>
    </location>
</feature>
<dbReference type="InterPro" id="IPR023346">
    <property type="entry name" value="Lysozyme-like_dom_sf"/>
</dbReference>
<reference evidence="11 12" key="1">
    <citation type="journal article" date="2023" name="Environ Microbiome">
        <title>A coral-associated actinobacterium mitigates coral bleaching under heat stress.</title>
        <authorList>
            <person name="Li J."/>
            <person name="Zou Y."/>
            <person name="Li Q."/>
            <person name="Zhang J."/>
            <person name="Bourne D.G."/>
            <person name="Lyu Y."/>
            <person name="Liu C."/>
            <person name="Zhang S."/>
        </authorList>
    </citation>
    <scope>NUCLEOTIDE SEQUENCE [LARGE SCALE GENOMIC DNA]</scope>
    <source>
        <strain evidence="11 12">SCSIO 13291</strain>
    </source>
</reference>
<gene>
    <name evidence="11" type="ORF">PCC79_02050</name>
</gene>
<keyword evidence="1" id="KW-0121">Carboxypeptidase</keyword>
<dbReference type="InterPro" id="IPR050396">
    <property type="entry name" value="Glycosyltr_51/Transpeptidase"/>
</dbReference>
<dbReference type="CDD" id="cd06577">
    <property type="entry name" value="PASTA_pknB"/>
    <property type="match status" value="1"/>
</dbReference>
<comment type="catalytic activity">
    <reaction evidence="7">
        <text>Preferential cleavage: (Ac)2-L-Lys-D-Ala-|-D-Ala. Also transpeptidation of peptidyl-alanyl moieties that are N-acyl substituents of D-alanine.</text>
        <dbReference type="EC" id="3.4.16.4"/>
    </reaction>
</comment>
<dbReference type="RefSeq" id="WP_342372863.1">
    <property type="nucleotide sequence ID" value="NZ_CP115965.1"/>
</dbReference>
<evidence type="ECO:0000313" key="11">
    <source>
        <dbReference type="EMBL" id="WZW99015.1"/>
    </source>
</evidence>
<evidence type="ECO:0000313" key="12">
    <source>
        <dbReference type="Proteomes" id="UP001434337"/>
    </source>
</evidence>
<dbReference type="PROSITE" id="PS51178">
    <property type="entry name" value="PASTA"/>
    <property type="match status" value="1"/>
</dbReference>
<keyword evidence="6" id="KW-0511">Multifunctional enzyme</keyword>
<dbReference type="EMBL" id="CP115965">
    <property type="protein sequence ID" value="WZW99015.1"/>
    <property type="molecule type" value="Genomic_DNA"/>
</dbReference>
<comment type="catalytic activity">
    <reaction evidence="8">
        <text>[GlcNAc-(1-&gt;4)-Mur2Ac(oyl-L-Ala-gamma-D-Glu-L-Lys-D-Ala-D-Ala)](n)-di-trans,octa-cis-undecaprenyl diphosphate + beta-D-GlcNAc-(1-&gt;4)-Mur2Ac(oyl-L-Ala-gamma-D-Glu-L-Lys-D-Ala-D-Ala)-di-trans,octa-cis-undecaprenyl diphosphate = [GlcNAc-(1-&gt;4)-Mur2Ac(oyl-L-Ala-gamma-D-Glu-L-Lys-D-Ala-D-Ala)](n+1)-di-trans,octa-cis-undecaprenyl diphosphate + di-trans,octa-cis-undecaprenyl diphosphate + H(+)</text>
        <dbReference type="Rhea" id="RHEA:23708"/>
        <dbReference type="Rhea" id="RHEA-COMP:9602"/>
        <dbReference type="Rhea" id="RHEA-COMP:9603"/>
        <dbReference type="ChEBI" id="CHEBI:15378"/>
        <dbReference type="ChEBI" id="CHEBI:58405"/>
        <dbReference type="ChEBI" id="CHEBI:60033"/>
        <dbReference type="ChEBI" id="CHEBI:78435"/>
        <dbReference type="EC" id="2.4.99.28"/>
    </reaction>
</comment>
<keyword evidence="12" id="KW-1185">Reference proteome</keyword>
<accession>A0ABZ3C8Y2</accession>
<feature type="domain" description="PASTA" evidence="10">
    <location>
        <begin position="701"/>
        <end position="764"/>
    </location>
</feature>
<evidence type="ECO:0000256" key="6">
    <source>
        <dbReference type="ARBA" id="ARBA00023268"/>
    </source>
</evidence>
<dbReference type="Gene3D" id="3.30.10.20">
    <property type="match status" value="1"/>
</dbReference>
<evidence type="ECO:0000256" key="2">
    <source>
        <dbReference type="ARBA" id="ARBA00022670"/>
    </source>
</evidence>
<evidence type="ECO:0000259" key="10">
    <source>
        <dbReference type="PROSITE" id="PS51178"/>
    </source>
</evidence>
<evidence type="ECO:0000256" key="7">
    <source>
        <dbReference type="ARBA" id="ARBA00034000"/>
    </source>
</evidence>
<dbReference type="InterPro" id="IPR001264">
    <property type="entry name" value="Glyco_trans_51"/>
</dbReference>
<evidence type="ECO:0000256" key="4">
    <source>
        <dbReference type="ARBA" id="ARBA00022679"/>
    </source>
</evidence>
<dbReference type="SUPFAM" id="SSF53955">
    <property type="entry name" value="Lysozyme-like"/>
    <property type="match status" value="1"/>
</dbReference>
<dbReference type="InterPro" id="IPR012338">
    <property type="entry name" value="Beta-lactam/transpept-like"/>
</dbReference>
<dbReference type="InterPro" id="IPR036950">
    <property type="entry name" value="PBP_transglycosylase"/>
</dbReference>
<dbReference type="InterPro" id="IPR001460">
    <property type="entry name" value="PCN-bd_Tpept"/>
</dbReference>
<keyword evidence="3" id="KW-0328">Glycosyltransferase</keyword>
<dbReference type="Gene3D" id="3.40.710.10">
    <property type="entry name" value="DD-peptidase/beta-lactamase superfamily"/>
    <property type="match status" value="1"/>
</dbReference>
<evidence type="ECO:0000256" key="1">
    <source>
        <dbReference type="ARBA" id="ARBA00022645"/>
    </source>
</evidence>
<feature type="compositionally biased region" description="Pro residues" evidence="9">
    <location>
        <begin position="781"/>
        <end position="807"/>
    </location>
</feature>
<name>A0ABZ3C8Y2_9ACTN</name>
<evidence type="ECO:0000256" key="3">
    <source>
        <dbReference type="ARBA" id="ARBA00022676"/>
    </source>
</evidence>
<protein>
    <submittedName>
        <fullName evidence="11">Transglycosylase domain-containing protein</fullName>
    </submittedName>
</protein>
<keyword evidence="4" id="KW-0808">Transferase</keyword>
<keyword evidence="5" id="KW-0378">Hydrolase</keyword>
<dbReference type="SUPFAM" id="SSF56601">
    <property type="entry name" value="beta-lactamase/transpeptidase-like"/>
    <property type="match status" value="1"/>
</dbReference>
<feature type="region of interest" description="Disordered" evidence="9">
    <location>
        <begin position="735"/>
        <end position="754"/>
    </location>
</feature>
<dbReference type="PANTHER" id="PTHR32282">
    <property type="entry name" value="BINDING PROTEIN TRANSPEPTIDASE, PUTATIVE-RELATED"/>
    <property type="match status" value="1"/>
</dbReference>
<organism evidence="11 12">
    <name type="scientific">Propioniciclava soli</name>
    <dbReference type="NCBI Taxonomy" id="2775081"/>
    <lineage>
        <taxon>Bacteria</taxon>
        <taxon>Bacillati</taxon>
        <taxon>Actinomycetota</taxon>
        <taxon>Actinomycetes</taxon>
        <taxon>Propionibacteriales</taxon>
        <taxon>Propionibacteriaceae</taxon>
        <taxon>Propioniciclava</taxon>
    </lineage>
</organism>
<dbReference type="Proteomes" id="UP001434337">
    <property type="component" value="Chromosome"/>
</dbReference>
<dbReference type="InterPro" id="IPR005543">
    <property type="entry name" value="PASTA_dom"/>
</dbReference>
<dbReference type="Pfam" id="PF00905">
    <property type="entry name" value="Transpeptidase"/>
    <property type="match status" value="1"/>
</dbReference>
<keyword evidence="2" id="KW-0645">Protease</keyword>
<proteinExistence type="predicted"/>
<evidence type="ECO:0000256" key="9">
    <source>
        <dbReference type="SAM" id="MobiDB-lite"/>
    </source>
</evidence>
<sequence length="807" mass="85559">MGEPSLGRKLYSSLMFLAVSVLGGVLVAGLAVPTAGVASEVSKLGAAALDSIPAEVETPPPAEGSRVLMADGSLLTNFFEEYRVYVPLDEISPTMRQAQISIEDQRFYEHGALDLRGTLRALVRTTSGNTQGGSTLTQQYVKLALIDKAVADNDEDALSAARDRTFARKLLELRYAIALEQKLSKDEILERYLNLSYYGAGAYGVGAAARRYFGTTAKDLTLSQSAMLAGLVRNPATTDPISNEKIALERRNNVLDVMQFQGVISPEDAEAAKAEGFDRALVTETPHGCNAARYQQLCDIVYRTLLQMDSLGPDSDSRKRFLKRGGLTIQTEIDPRTQDAAQAAVSNYIYPTDPVLGVIATIEPGTGLIKAIAQSRPERGEGPGQTYWNYAMEPSLGGAEGYFGGSTFKMFVVAAAIEKGMPTGRTYQVERSQDWSGETFRTCDGTVTAKDWEVNGVGGSFDLYSGTTNSVNNFFVALEQDVGLCDVAKMAEKLGLKLSGNQRFGISDAENTGPGVINIQNPSLTLGTAEVSPISLANAYATIAARGTRCNPIIIQSVTGPDGKTYDVPSADCQQVMAPEVADRITDVMRGPFRSGTARAANIPGYSIAGKTGTDTNAPTIWTLGYTPQLATAAMITVDKRAERFVGRREPSLEGAPIQNGRIRLRGSSGGEAGAHLWKPAMEVALEGYERGEFVAPTRYTPPEIDVPSCSGLGVNACRARLQEAGFGTRISRVESDRPSGTFLGISPRGTAPQWSTITLRVSSGPAPAPAPAPAATSAPPAEPPAAEPAPAQPPGDQPPAAPGGNG</sequence>